<evidence type="ECO:0000313" key="2">
    <source>
        <dbReference type="EnsemblPlants" id="TuG1812G0400001522.01.T01"/>
    </source>
</evidence>
<accession>A0A8R7Q3E2</accession>
<dbReference type="AlphaFoldDB" id="A0A8R7Q3E2"/>
<sequence>GAHHDGVDAHLGEHQLALERLALSLASPDTQDERDLDVGECHEVLGEVDDELVHERRGDVQPVHGVVEVVLAQGVHDAFPPRDVLLVIGDVVSETLPPIGIGLLALVKFLFGRHGPDHPTVDLVATMVVVQRTGLLLHLLPEEGGRGRRRSSNGGRESRSHRVDCSLPAPDNLISFRLI</sequence>
<dbReference type="EnsemblPlants" id="TuG1812G0400001522.01.T01">
    <property type="protein sequence ID" value="TuG1812G0400001522.01.T01"/>
    <property type="gene ID" value="TuG1812G0400001522.01"/>
</dbReference>
<evidence type="ECO:0000256" key="1">
    <source>
        <dbReference type="SAM" id="MobiDB-lite"/>
    </source>
</evidence>
<proteinExistence type="predicted"/>
<protein>
    <submittedName>
        <fullName evidence="2">Uncharacterized protein</fullName>
    </submittedName>
</protein>
<dbReference type="Proteomes" id="UP000015106">
    <property type="component" value="Chromosome 4"/>
</dbReference>
<evidence type="ECO:0000313" key="3">
    <source>
        <dbReference type="Proteomes" id="UP000015106"/>
    </source>
</evidence>
<reference evidence="3" key="1">
    <citation type="journal article" date="2013" name="Nature">
        <title>Draft genome of the wheat A-genome progenitor Triticum urartu.</title>
        <authorList>
            <person name="Ling H.Q."/>
            <person name="Zhao S."/>
            <person name="Liu D."/>
            <person name="Wang J."/>
            <person name="Sun H."/>
            <person name="Zhang C."/>
            <person name="Fan H."/>
            <person name="Li D."/>
            <person name="Dong L."/>
            <person name="Tao Y."/>
            <person name="Gao C."/>
            <person name="Wu H."/>
            <person name="Li Y."/>
            <person name="Cui Y."/>
            <person name="Guo X."/>
            <person name="Zheng S."/>
            <person name="Wang B."/>
            <person name="Yu K."/>
            <person name="Liang Q."/>
            <person name="Yang W."/>
            <person name="Lou X."/>
            <person name="Chen J."/>
            <person name="Feng M."/>
            <person name="Jian J."/>
            <person name="Zhang X."/>
            <person name="Luo G."/>
            <person name="Jiang Y."/>
            <person name="Liu J."/>
            <person name="Wang Z."/>
            <person name="Sha Y."/>
            <person name="Zhang B."/>
            <person name="Wu H."/>
            <person name="Tang D."/>
            <person name="Shen Q."/>
            <person name="Xue P."/>
            <person name="Zou S."/>
            <person name="Wang X."/>
            <person name="Liu X."/>
            <person name="Wang F."/>
            <person name="Yang Y."/>
            <person name="An X."/>
            <person name="Dong Z."/>
            <person name="Zhang K."/>
            <person name="Zhang X."/>
            <person name="Luo M.C."/>
            <person name="Dvorak J."/>
            <person name="Tong Y."/>
            <person name="Wang J."/>
            <person name="Yang H."/>
            <person name="Li Z."/>
            <person name="Wang D."/>
            <person name="Zhang A."/>
            <person name="Wang J."/>
        </authorList>
    </citation>
    <scope>NUCLEOTIDE SEQUENCE</scope>
    <source>
        <strain evidence="3">cv. G1812</strain>
    </source>
</reference>
<keyword evidence="3" id="KW-1185">Reference proteome</keyword>
<name>A0A8R7Q3E2_TRIUA</name>
<reference evidence="2" key="2">
    <citation type="submission" date="2018-03" db="EMBL/GenBank/DDBJ databases">
        <title>The Triticum urartu genome reveals the dynamic nature of wheat genome evolution.</title>
        <authorList>
            <person name="Ling H."/>
            <person name="Ma B."/>
            <person name="Shi X."/>
            <person name="Liu H."/>
            <person name="Dong L."/>
            <person name="Sun H."/>
            <person name="Cao Y."/>
            <person name="Gao Q."/>
            <person name="Zheng S."/>
            <person name="Li Y."/>
            <person name="Yu Y."/>
            <person name="Du H."/>
            <person name="Qi M."/>
            <person name="Li Y."/>
            <person name="Yu H."/>
            <person name="Cui Y."/>
            <person name="Wang N."/>
            <person name="Chen C."/>
            <person name="Wu H."/>
            <person name="Zhao Y."/>
            <person name="Zhang J."/>
            <person name="Li Y."/>
            <person name="Zhou W."/>
            <person name="Zhang B."/>
            <person name="Hu W."/>
            <person name="Eijk M."/>
            <person name="Tang J."/>
            <person name="Witsenboer H."/>
            <person name="Zhao S."/>
            <person name="Li Z."/>
            <person name="Zhang A."/>
            <person name="Wang D."/>
            <person name="Liang C."/>
        </authorList>
    </citation>
    <scope>NUCLEOTIDE SEQUENCE [LARGE SCALE GENOMIC DNA]</scope>
    <source>
        <strain evidence="2">cv. G1812</strain>
    </source>
</reference>
<feature type="region of interest" description="Disordered" evidence="1">
    <location>
        <begin position="144"/>
        <end position="164"/>
    </location>
</feature>
<reference evidence="2" key="3">
    <citation type="submission" date="2022-06" db="UniProtKB">
        <authorList>
            <consortium name="EnsemblPlants"/>
        </authorList>
    </citation>
    <scope>IDENTIFICATION</scope>
</reference>
<dbReference type="Gramene" id="TuG1812G0400001522.01.T01">
    <property type="protein sequence ID" value="TuG1812G0400001522.01.T01"/>
    <property type="gene ID" value="TuG1812G0400001522.01"/>
</dbReference>
<organism evidence="2 3">
    <name type="scientific">Triticum urartu</name>
    <name type="common">Red wild einkorn</name>
    <name type="synonym">Crithodium urartu</name>
    <dbReference type="NCBI Taxonomy" id="4572"/>
    <lineage>
        <taxon>Eukaryota</taxon>
        <taxon>Viridiplantae</taxon>
        <taxon>Streptophyta</taxon>
        <taxon>Embryophyta</taxon>
        <taxon>Tracheophyta</taxon>
        <taxon>Spermatophyta</taxon>
        <taxon>Magnoliopsida</taxon>
        <taxon>Liliopsida</taxon>
        <taxon>Poales</taxon>
        <taxon>Poaceae</taxon>
        <taxon>BOP clade</taxon>
        <taxon>Pooideae</taxon>
        <taxon>Triticodae</taxon>
        <taxon>Triticeae</taxon>
        <taxon>Triticinae</taxon>
        <taxon>Triticum</taxon>
    </lineage>
</organism>